<dbReference type="EMBL" id="DSTX01000003">
    <property type="protein sequence ID" value="HFK20295.1"/>
    <property type="molecule type" value="Genomic_DNA"/>
</dbReference>
<dbReference type="GO" id="GO:0005506">
    <property type="term" value="F:iron ion binding"/>
    <property type="evidence" value="ECO:0007669"/>
    <property type="project" value="InterPro"/>
</dbReference>
<feature type="binding site" evidence="8">
    <location>
        <position position="42"/>
    </location>
    <ligand>
        <name>Fe cation</name>
        <dbReference type="ChEBI" id="CHEBI:24875"/>
    </ligand>
</feature>
<organism evidence="10">
    <name type="scientific">Candidatus Methanomethylicus mesodigestus</name>
    <dbReference type="NCBI Taxonomy" id="1867258"/>
    <lineage>
        <taxon>Archaea</taxon>
        <taxon>Thermoproteota</taxon>
        <taxon>Methanosuratincolia</taxon>
        <taxon>Candidatus Methanomethylicales</taxon>
        <taxon>Candidatus Methanomethylicaceae</taxon>
        <taxon>Candidatus Methanomethylicus</taxon>
    </lineage>
</organism>
<dbReference type="Pfam" id="PF00301">
    <property type="entry name" value="Rubredoxin"/>
    <property type="match status" value="1"/>
</dbReference>
<dbReference type="InterPro" id="IPR024935">
    <property type="entry name" value="Rubredoxin_dom"/>
</dbReference>
<comment type="similarity">
    <text evidence="2 7">Belongs to the rubredoxin family.</text>
</comment>
<protein>
    <recommendedName>
        <fullName evidence="7">Rubredoxin</fullName>
    </recommendedName>
</protein>
<evidence type="ECO:0000313" key="10">
    <source>
        <dbReference type="EMBL" id="HFK20295.1"/>
    </source>
</evidence>
<dbReference type="InterPro" id="IPR018527">
    <property type="entry name" value="Rubredoxin_Fe_BS"/>
</dbReference>
<evidence type="ECO:0000256" key="1">
    <source>
        <dbReference type="ARBA" id="ARBA00002360"/>
    </source>
</evidence>
<accession>A0A7C3J1Y1</accession>
<evidence type="ECO:0000259" key="9">
    <source>
        <dbReference type="PROSITE" id="PS50903"/>
    </source>
</evidence>
<evidence type="ECO:0000256" key="2">
    <source>
        <dbReference type="ARBA" id="ARBA00005337"/>
    </source>
</evidence>
<dbReference type="InterPro" id="IPR024922">
    <property type="entry name" value="Rubredoxin"/>
</dbReference>
<gene>
    <name evidence="10" type="ORF">ENS19_03340</name>
</gene>
<dbReference type="InterPro" id="IPR024934">
    <property type="entry name" value="Rubredoxin-like_dom"/>
</dbReference>
<dbReference type="PROSITE" id="PS00202">
    <property type="entry name" value="RUBREDOXIN"/>
    <property type="match status" value="1"/>
</dbReference>
<dbReference type="InterPro" id="IPR050526">
    <property type="entry name" value="Rubredoxin_ET"/>
</dbReference>
<keyword evidence="5 7" id="KW-0249">Electron transport</keyword>
<evidence type="ECO:0000256" key="5">
    <source>
        <dbReference type="ARBA" id="ARBA00022982"/>
    </source>
</evidence>
<feature type="domain" description="Rubredoxin-like" evidence="9">
    <location>
        <begin position="1"/>
        <end position="52"/>
    </location>
</feature>
<dbReference type="PANTHER" id="PTHR47627">
    <property type="entry name" value="RUBREDOXIN"/>
    <property type="match status" value="1"/>
</dbReference>
<dbReference type="PANTHER" id="PTHR47627:SF1">
    <property type="entry name" value="RUBREDOXIN-1-RELATED"/>
    <property type="match status" value="1"/>
</dbReference>
<evidence type="ECO:0000256" key="8">
    <source>
        <dbReference type="PIRSR" id="PIRSR000071-1"/>
    </source>
</evidence>
<dbReference type="AlphaFoldDB" id="A0A7C3J1Y1"/>
<feature type="binding site" evidence="8">
    <location>
        <position position="9"/>
    </location>
    <ligand>
        <name>Fe cation</name>
        <dbReference type="ChEBI" id="CHEBI:24875"/>
    </ligand>
</feature>
<evidence type="ECO:0000256" key="3">
    <source>
        <dbReference type="ARBA" id="ARBA00022448"/>
    </source>
</evidence>
<evidence type="ECO:0000256" key="6">
    <source>
        <dbReference type="ARBA" id="ARBA00023004"/>
    </source>
</evidence>
<feature type="binding site" evidence="8">
    <location>
        <position position="6"/>
    </location>
    <ligand>
        <name>Fe cation</name>
        <dbReference type="ChEBI" id="CHEBI:24875"/>
    </ligand>
</feature>
<dbReference type="GO" id="GO:0009055">
    <property type="term" value="F:electron transfer activity"/>
    <property type="evidence" value="ECO:0007669"/>
    <property type="project" value="InterPro"/>
</dbReference>
<comment type="cofactor">
    <cofactor evidence="7 8">
        <name>Fe(3+)</name>
        <dbReference type="ChEBI" id="CHEBI:29034"/>
    </cofactor>
    <text evidence="7 8">Binds 1 Fe(3+) ion per subunit.</text>
</comment>
<keyword evidence="3 7" id="KW-0813">Transport</keyword>
<keyword evidence="6 7" id="KW-0408">Iron</keyword>
<dbReference type="CDD" id="cd00730">
    <property type="entry name" value="rubredoxin"/>
    <property type="match status" value="1"/>
</dbReference>
<name>A0A7C3J1Y1_9CREN</name>
<dbReference type="SUPFAM" id="SSF57802">
    <property type="entry name" value="Rubredoxin-like"/>
    <property type="match status" value="1"/>
</dbReference>
<evidence type="ECO:0000256" key="7">
    <source>
        <dbReference type="PIRNR" id="PIRNR000071"/>
    </source>
</evidence>
<feature type="binding site" evidence="8">
    <location>
        <position position="39"/>
    </location>
    <ligand>
        <name>Fe cation</name>
        <dbReference type="ChEBI" id="CHEBI:24875"/>
    </ligand>
</feature>
<dbReference type="NCBIfam" id="NF045768">
    <property type="entry name" value="RubredRD"/>
    <property type="match status" value="1"/>
</dbReference>
<comment type="caution">
    <text evidence="10">The sequence shown here is derived from an EMBL/GenBank/DDBJ whole genome shotgun (WGS) entry which is preliminary data.</text>
</comment>
<dbReference type="GO" id="GO:0043448">
    <property type="term" value="P:alkane catabolic process"/>
    <property type="evidence" value="ECO:0007669"/>
    <property type="project" value="TreeGrafter"/>
</dbReference>
<dbReference type="Gene3D" id="2.20.28.10">
    <property type="match status" value="1"/>
</dbReference>
<dbReference type="PROSITE" id="PS50903">
    <property type="entry name" value="RUBREDOXIN_LIKE"/>
    <property type="match status" value="1"/>
</dbReference>
<comment type="function">
    <text evidence="1 7">Rubredoxin is a small nonheme, iron protein lacking acid-labile sulfide. Its single Fe, chelated to 4 Cys, functions as an electron acceptor and may also stabilize the conformation of the molecule.</text>
</comment>
<reference evidence="10" key="1">
    <citation type="journal article" date="2020" name="mSystems">
        <title>Genome- and Community-Level Interaction Insights into Carbon Utilization and Element Cycling Functions of Hydrothermarchaeota in Hydrothermal Sediment.</title>
        <authorList>
            <person name="Zhou Z."/>
            <person name="Liu Y."/>
            <person name="Xu W."/>
            <person name="Pan J."/>
            <person name="Luo Z.H."/>
            <person name="Li M."/>
        </authorList>
    </citation>
    <scope>NUCLEOTIDE SEQUENCE [LARGE SCALE GENOMIC DNA]</scope>
    <source>
        <strain evidence="10">SpSt-468</strain>
    </source>
</reference>
<evidence type="ECO:0000256" key="4">
    <source>
        <dbReference type="ARBA" id="ARBA00022723"/>
    </source>
</evidence>
<sequence>MNKWKCSVCGYIYDPQKGDPDSGIEPGTPFESIPEDWTCPACGAPKEMFEEMTD</sequence>
<keyword evidence="4 7" id="KW-0479">Metal-binding</keyword>
<dbReference type="FunFam" id="2.20.28.10:FF:000001">
    <property type="entry name" value="Rubredoxin"/>
    <property type="match status" value="1"/>
</dbReference>
<dbReference type="PRINTS" id="PR00163">
    <property type="entry name" value="RUBREDOXIN"/>
</dbReference>
<dbReference type="PIRSF" id="PIRSF000071">
    <property type="entry name" value="Rubredoxin"/>
    <property type="match status" value="1"/>
</dbReference>
<proteinExistence type="inferred from homology"/>